<dbReference type="InterPro" id="IPR056906">
    <property type="entry name" value="ORF2/G2P_dom"/>
</dbReference>
<dbReference type="Pfam" id="PF23343">
    <property type="entry name" value="REP_ORF2-G2P"/>
    <property type="match status" value="1"/>
</dbReference>
<protein>
    <submittedName>
        <fullName evidence="2">Replication initiator protein</fullName>
    </submittedName>
</protein>
<reference evidence="2" key="1">
    <citation type="submission" date="2022-02" db="EMBL/GenBank/DDBJ databases">
        <title>Towards deciphering the DNA virus diversity associated with rodent species in the families Cricetidae and Heteromyidae.</title>
        <authorList>
            <person name="Lund M."/>
            <person name="Larsen B.B."/>
            <person name="Gryseels S."/>
            <person name="Kraberger S."/>
            <person name="Rowsey D.M."/>
            <person name="Steger L."/>
            <person name="Yule K.M."/>
            <person name="Upham N.S."/>
            <person name="Worobey M."/>
            <person name="Van Doorslaer K."/>
            <person name="Varsani A."/>
        </authorList>
    </citation>
    <scope>NUCLEOTIDE SEQUENCE</scope>
    <source>
        <strain evidence="2">NeonRodF8_22</strain>
    </source>
</reference>
<evidence type="ECO:0000313" key="2">
    <source>
        <dbReference type="EMBL" id="UPW41677.1"/>
    </source>
</evidence>
<feature type="domain" description="Replication-associated protein ORF2/G2P" evidence="1">
    <location>
        <begin position="98"/>
        <end position="196"/>
    </location>
</feature>
<evidence type="ECO:0000259" key="1">
    <source>
        <dbReference type="Pfam" id="PF23343"/>
    </source>
</evidence>
<sequence>MTPSQQDILLYGLEKIKHETLTLFGSCEADSGLVGSIIKDNAITEKTLKCPYRAQIYNPTLKENIIVPCGRCFNCQVKKALALSTRIRLDSTSYPNLFFVTLTYSNHNIEPIDPSYLARFFKNLRYDVPKFKYLASGEYGPQTIRPHYHILFLLPYETSFADFKEALSTRWPYGNIDIQPSDALTTSYICSYVKKGFNTTDCFTVRSLRPALGHSAPKDYLQLLLDQCISNQSYFISSNAGHPMILNADLFVKTLKIDKDLLSEYIPPVYETDLASDEEKRLYINSLYSALNTASKTEFNEIEQILHA</sequence>
<proteinExistence type="predicted"/>
<organism evidence="2">
    <name type="scientific">Peromfec virus RodF8_22</name>
    <dbReference type="NCBI Taxonomy" id="2929364"/>
    <lineage>
        <taxon>Viruses</taxon>
        <taxon>Monodnaviria</taxon>
        <taxon>Sangervirae</taxon>
        <taxon>Phixviricota</taxon>
        <taxon>Malgrandaviricetes</taxon>
        <taxon>Petitvirales</taxon>
        <taxon>Microviridae</taxon>
    </lineage>
</organism>
<dbReference type="EMBL" id="OM869647">
    <property type="protein sequence ID" value="UPW41677.1"/>
    <property type="molecule type" value="Genomic_DNA"/>
</dbReference>
<name>A0A976N1X0_9VIRU</name>
<accession>A0A976N1X0</accession>